<keyword evidence="2" id="KW-1185">Reference proteome</keyword>
<protein>
    <submittedName>
        <fullName evidence="1">Uncharacterized protein</fullName>
    </submittedName>
</protein>
<comment type="caution">
    <text evidence="1">The sequence shown here is derived from an EMBL/GenBank/DDBJ whole genome shotgun (WGS) entry which is preliminary data.</text>
</comment>
<accession>A0ACB8C5N0</accession>
<evidence type="ECO:0000313" key="1">
    <source>
        <dbReference type="EMBL" id="KAH7934153.1"/>
    </source>
</evidence>
<dbReference type="Proteomes" id="UP000821865">
    <property type="component" value="Chromosome 9"/>
</dbReference>
<gene>
    <name evidence="1" type="ORF">HPB49_021947</name>
</gene>
<name>A0ACB8C5N0_DERSI</name>
<organism evidence="1 2">
    <name type="scientific">Dermacentor silvarum</name>
    <name type="common">Tick</name>
    <dbReference type="NCBI Taxonomy" id="543639"/>
    <lineage>
        <taxon>Eukaryota</taxon>
        <taxon>Metazoa</taxon>
        <taxon>Ecdysozoa</taxon>
        <taxon>Arthropoda</taxon>
        <taxon>Chelicerata</taxon>
        <taxon>Arachnida</taxon>
        <taxon>Acari</taxon>
        <taxon>Parasitiformes</taxon>
        <taxon>Ixodida</taxon>
        <taxon>Ixodoidea</taxon>
        <taxon>Ixodidae</taxon>
        <taxon>Rhipicephalinae</taxon>
        <taxon>Dermacentor</taxon>
    </lineage>
</organism>
<dbReference type="EMBL" id="CM023478">
    <property type="protein sequence ID" value="KAH7934153.1"/>
    <property type="molecule type" value="Genomic_DNA"/>
</dbReference>
<evidence type="ECO:0000313" key="2">
    <source>
        <dbReference type="Proteomes" id="UP000821865"/>
    </source>
</evidence>
<proteinExistence type="predicted"/>
<reference evidence="1" key="1">
    <citation type="submission" date="2020-05" db="EMBL/GenBank/DDBJ databases">
        <title>Large-scale comparative analyses of tick genomes elucidate their genetic diversity and vector capacities.</title>
        <authorList>
            <person name="Jia N."/>
            <person name="Wang J."/>
            <person name="Shi W."/>
            <person name="Du L."/>
            <person name="Sun Y."/>
            <person name="Zhan W."/>
            <person name="Jiang J."/>
            <person name="Wang Q."/>
            <person name="Zhang B."/>
            <person name="Ji P."/>
            <person name="Sakyi L.B."/>
            <person name="Cui X."/>
            <person name="Yuan T."/>
            <person name="Jiang B."/>
            <person name="Yang W."/>
            <person name="Lam T.T.-Y."/>
            <person name="Chang Q."/>
            <person name="Ding S."/>
            <person name="Wang X."/>
            <person name="Zhu J."/>
            <person name="Ruan X."/>
            <person name="Zhao L."/>
            <person name="Wei J."/>
            <person name="Que T."/>
            <person name="Du C."/>
            <person name="Cheng J."/>
            <person name="Dai P."/>
            <person name="Han X."/>
            <person name="Huang E."/>
            <person name="Gao Y."/>
            <person name="Liu J."/>
            <person name="Shao H."/>
            <person name="Ye R."/>
            <person name="Li L."/>
            <person name="Wei W."/>
            <person name="Wang X."/>
            <person name="Wang C."/>
            <person name="Yang T."/>
            <person name="Huo Q."/>
            <person name="Li W."/>
            <person name="Guo W."/>
            <person name="Chen H."/>
            <person name="Zhou L."/>
            <person name="Ni X."/>
            <person name="Tian J."/>
            <person name="Zhou Y."/>
            <person name="Sheng Y."/>
            <person name="Liu T."/>
            <person name="Pan Y."/>
            <person name="Xia L."/>
            <person name="Li J."/>
            <person name="Zhao F."/>
            <person name="Cao W."/>
        </authorList>
    </citation>
    <scope>NUCLEOTIDE SEQUENCE</scope>
    <source>
        <strain evidence="1">Dsil-2018</strain>
    </source>
</reference>
<sequence>MDARPSEHQRSTSGKMAPATITSSTPRELHCPGRSSTPRISTDSPYSYPSMEESINASAPFIPWEQRGRRRGHRLRTIFTLLLSAVTVAVLLVVFTLLLTRSHTARSTREPCWTLSCRRYVDLLEASMNTSLDPCQDFHAFVCSRWKPEAGGRTFLEDAMLTFQNVVIKRATAAKVPATNQNRLQKATMLYQSCLAKMVNGTDSFKAFLDIVMGAPWPDINTSTDPLGILLDLSFQWRCPVFFYAFYAQHASDVPELAFLDSSAGLDFPALFTEYQSRHDHDRYICELHDALNKGSDLIDDERDSPNRTGWCRDLARFQREALSELEPHGRESRMTSYASVYEFAVEATPDVSEDRWIRVVAAHARRDERLLSTTPVDVEKPAYLKALTRIFREKPREEVLSFIGLTVVQHRSQAGTVRGTFCYELADVALPAALSNAYLFEEHRVNKAREVAGAVVASTNEQLRNAGWLTTRSRVEVTKEIAEAPLIFEGMLRESKAMDEEFPAMSTYFLENSKNLPNDIWVRFRRPYTDEVSATNGGWIGPPWRRVGSQKGPFRLVVPDVYMSEHVFPDAAYGSINYGTVGSLVARQVASALGLTGRQVDSAGLRRDMFTHKERSTLERMIECLVGEFERRYNSTRLTSEADKSALYAAWASLAPLMDAQLSKLQLPEFSTGLKQYSPQQLLFITLCFVACSREPDSDVSAAGFSAASWCNFPLSLFSPFADSFECPVESPMRSVHACKELSFSGSHQALHKLTVDEPPISLE</sequence>